<dbReference type="HOGENOM" id="CLU_3070012_0_0_1"/>
<reference evidence="2" key="2">
    <citation type="submission" date="2015-01" db="EMBL/GenBank/DDBJ databases">
        <title>Evolutionary Origins and Diversification of the Mycorrhizal Mutualists.</title>
        <authorList>
            <consortium name="DOE Joint Genome Institute"/>
            <consortium name="Mycorrhizal Genomics Consortium"/>
            <person name="Kohler A."/>
            <person name="Kuo A."/>
            <person name="Nagy L.G."/>
            <person name="Floudas D."/>
            <person name="Copeland A."/>
            <person name="Barry K.W."/>
            <person name="Cichocki N."/>
            <person name="Veneault-Fourrey C."/>
            <person name="LaButti K."/>
            <person name="Lindquist E.A."/>
            <person name="Lipzen A."/>
            <person name="Lundell T."/>
            <person name="Morin E."/>
            <person name="Murat C."/>
            <person name="Riley R."/>
            <person name="Ohm R."/>
            <person name="Sun H."/>
            <person name="Tunlid A."/>
            <person name="Henrissat B."/>
            <person name="Grigoriev I.V."/>
            <person name="Hibbett D.S."/>
            <person name="Martin F."/>
        </authorList>
    </citation>
    <scope>NUCLEOTIDE SEQUENCE [LARGE SCALE GENOMIC DNA]</scope>
    <source>
        <strain evidence="2">Foug A</strain>
    </source>
</reference>
<dbReference type="Proteomes" id="UP000053989">
    <property type="component" value="Unassembled WGS sequence"/>
</dbReference>
<protein>
    <submittedName>
        <fullName evidence="1">Uncharacterized protein</fullName>
    </submittedName>
</protein>
<accession>A0A0C3DHY2</accession>
<sequence>MRFRQYHLKREQEPAVAVKISDNVPTYTVGDVLVHIVASNSFFMANGLNGSLC</sequence>
<reference evidence="1 2" key="1">
    <citation type="submission" date="2014-04" db="EMBL/GenBank/DDBJ databases">
        <authorList>
            <consortium name="DOE Joint Genome Institute"/>
            <person name="Kuo A."/>
            <person name="Kohler A."/>
            <person name="Nagy L.G."/>
            <person name="Floudas D."/>
            <person name="Copeland A."/>
            <person name="Barry K.W."/>
            <person name="Cichocki N."/>
            <person name="Veneault-Fourrey C."/>
            <person name="LaButti K."/>
            <person name="Lindquist E.A."/>
            <person name="Lipzen A."/>
            <person name="Lundell T."/>
            <person name="Morin E."/>
            <person name="Murat C."/>
            <person name="Sun H."/>
            <person name="Tunlid A."/>
            <person name="Henrissat B."/>
            <person name="Grigoriev I.V."/>
            <person name="Hibbett D.S."/>
            <person name="Martin F."/>
            <person name="Nordberg H.P."/>
            <person name="Cantor M.N."/>
            <person name="Hua S.X."/>
        </authorList>
    </citation>
    <scope>NUCLEOTIDE SEQUENCE [LARGE SCALE GENOMIC DNA]</scope>
    <source>
        <strain evidence="1 2">Foug A</strain>
    </source>
</reference>
<organism evidence="1 2">
    <name type="scientific">Scleroderma citrinum Foug A</name>
    <dbReference type="NCBI Taxonomy" id="1036808"/>
    <lineage>
        <taxon>Eukaryota</taxon>
        <taxon>Fungi</taxon>
        <taxon>Dikarya</taxon>
        <taxon>Basidiomycota</taxon>
        <taxon>Agaricomycotina</taxon>
        <taxon>Agaricomycetes</taxon>
        <taxon>Agaricomycetidae</taxon>
        <taxon>Boletales</taxon>
        <taxon>Sclerodermatineae</taxon>
        <taxon>Sclerodermataceae</taxon>
        <taxon>Scleroderma</taxon>
    </lineage>
</organism>
<proteinExistence type="predicted"/>
<evidence type="ECO:0000313" key="2">
    <source>
        <dbReference type="Proteomes" id="UP000053989"/>
    </source>
</evidence>
<gene>
    <name evidence="1" type="ORF">SCLCIDRAFT_1220802</name>
</gene>
<name>A0A0C3DHY2_9AGAM</name>
<keyword evidence="2" id="KW-1185">Reference proteome</keyword>
<dbReference type="AlphaFoldDB" id="A0A0C3DHY2"/>
<dbReference type="InParanoid" id="A0A0C3DHY2"/>
<evidence type="ECO:0000313" key="1">
    <source>
        <dbReference type="EMBL" id="KIM55969.1"/>
    </source>
</evidence>
<dbReference type="EMBL" id="KN822125">
    <property type="protein sequence ID" value="KIM55969.1"/>
    <property type="molecule type" value="Genomic_DNA"/>
</dbReference>